<dbReference type="EMBL" id="CAJOBF010007092">
    <property type="protein sequence ID" value="CAF4223504.1"/>
    <property type="molecule type" value="Genomic_DNA"/>
</dbReference>
<evidence type="ECO:0000313" key="4">
    <source>
        <dbReference type="EMBL" id="CAF4434856.1"/>
    </source>
</evidence>
<dbReference type="EMBL" id="CAJOBG010044271">
    <property type="protein sequence ID" value="CAF4434856.1"/>
    <property type="molecule type" value="Genomic_DNA"/>
</dbReference>
<proteinExistence type="predicted"/>
<dbReference type="Proteomes" id="UP000663887">
    <property type="component" value="Unassembled WGS sequence"/>
</dbReference>
<dbReference type="EMBL" id="CAJNRG010005046">
    <property type="protein sequence ID" value="CAF2072007.1"/>
    <property type="molecule type" value="Genomic_DNA"/>
</dbReference>
<evidence type="ECO:0000313" key="6">
    <source>
        <dbReference type="Proteomes" id="UP000663866"/>
    </source>
</evidence>
<sequence>MESNSSVNLIQSTALKELPKFTSDPQQKVTQFIDGVERFGTFTKLNESLLHTIATIELGGAAFNWYDNNKETLRSCRELKQHLRERFKPSLSTAKTQLK</sequence>
<organism evidence="1 5">
    <name type="scientific">Rotaria magnacalcarata</name>
    <dbReference type="NCBI Taxonomy" id="392030"/>
    <lineage>
        <taxon>Eukaryota</taxon>
        <taxon>Metazoa</taxon>
        <taxon>Spiralia</taxon>
        <taxon>Gnathifera</taxon>
        <taxon>Rotifera</taxon>
        <taxon>Eurotatoria</taxon>
        <taxon>Bdelloidea</taxon>
        <taxon>Philodinida</taxon>
        <taxon>Philodinidae</taxon>
        <taxon>Rotaria</taxon>
    </lineage>
</organism>
<evidence type="ECO:0000313" key="5">
    <source>
        <dbReference type="Proteomes" id="UP000663856"/>
    </source>
</evidence>
<dbReference type="Proteomes" id="UP000663866">
    <property type="component" value="Unassembled WGS sequence"/>
</dbReference>
<dbReference type="Proteomes" id="UP000663856">
    <property type="component" value="Unassembled WGS sequence"/>
</dbReference>
<evidence type="ECO:0000313" key="1">
    <source>
        <dbReference type="EMBL" id="CAF1947982.1"/>
    </source>
</evidence>
<keyword evidence="6" id="KW-1185">Reference proteome</keyword>
<gene>
    <name evidence="4" type="ORF">OVN521_LOCUS36935</name>
    <name evidence="3" type="ORF">UXM345_LOCUS29237</name>
    <name evidence="1" type="ORF">WKI299_LOCUS2264</name>
    <name evidence="2" type="ORF">XDN619_LOCUS12763</name>
</gene>
<protein>
    <recommendedName>
        <fullName evidence="7">Retrotransposon gag domain-containing protein</fullName>
    </recommendedName>
</protein>
<name>A0A816LUJ6_9BILA</name>
<accession>A0A816LUJ6</accession>
<evidence type="ECO:0000313" key="3">
    <source>
        <dbReference type="EMBL" id="CAF4223504.1"/>
    </source>
</evidence>
<dbReference type="AlphaFoldDB" id="A0A816LUJ6"/>
<dbReference type="EMBL" id="CAJNRF010000203">
    <property type="protein sequence ID" value="CAF1947982.1"/>
    <property type="molecule type" value="Genomic_DNA"/>
</dbReference>
<evidence type="ECO:0000313" key="2">
    <source>
        <dbReference type="EMBL" id="CAF2072007.1"/>
    </source>
</evidence>
<comment type="caution">
    <text evidence="1">The sequence shown here is derived from an EMBL/GenBank/DDBJ whole genome shotgun (WGS) entry which is preliminary data.</text>
</comment>
<reference evidence="1" key="1">
    <citation type="submission" date="2021-02" db="EMBL/GenBank/DDBJ databases">
        <authorList>
            <person name="Nowell W R."/>
        </authorList>
    </citation>
    <scope>NUCLEOTIDE SEQUENCE</scope>
</reference>
<dbReference type="Proteomes" id="UP000663842">
    <property type="component" value="Unassembled WGS sequence"/>
</dbReference>
<evidence type="ECO:0008006" key="7">
    <source>
        <dbReference type="Google" id="ProtNLM"/>
    </source>
</evidence>